<dbReference type="InterPro" id="IPR036837">
    <property type="entry name" value="Cation_efflux_CTD_sf"/>
</dbReference>
<dbReference type="GO" id="GO:0016020">
    <property type="term" value="C:membrane"/>
    <property type="evidence" value="ECO:0007669"/>
    <property type="project" value="UniProtKB-SubCell"/>
</dbReference>
<feature type="transmembrane region" description="Helical" evidence="8">
    <location>
        <begin position="199"/>
        <end position="222"/>
    </location>
</feature>
<protein>
    <submittedName>
        <fullName evidence="10">Cation efflux family protein</fullName>
    </submittedName>
</protein>
<sequence length="370" mass="41819">MSEEERKTLLGNEYGNTNSYSQESPTKYTVTNQSCQVNVSFWKRRQHKKLLRKYNEYQQRLQLLYRHDEQLFTHFLHGNATATNDEEQRKRNINSLLAGITFATNVILLFANGIASVLSGSLSIISTFLDSAVDCISGILIYISTWAINNTDTFNYPRGRARLELIIVLICSVIMGVANIMMIIQSVESIVNKSIYPNASVPTICILVIACVIKILLMIFCYRHGTPGSRTLAMDQRNDIITSAVALISAFIGDKYWLYADPIGAISHLWPGRVDNIPMLVGKRGDQENLSRIIRICVDHDEHIKCLDHVMVYHTGSLATVEVHIVLDDDLPLKITHDIIESLTKKISVLPFVERAFVHGDYRCDGDWAE</sequence>
<dbReference type="InterPro" id="IPR002524">
    <property type="entry name" value="Cation_efflux"/>
</dbReference>
<dbReference type="PANTHER" id="PTHR43840">
    <property type="entry name" value="MITOCHONDRIAL METAL TRANSPORTER 1-RELATED"/>
    <property type="match status" value="1"/>
</dbReference>
<dbReference type="NCBIfam" id="TIGR01297">
    <property type="entry name" value="CDF"/>
    <property type="match status" value="1"/>
</dbReference>
<accession>A0A1I8EJV7</accession>
<dbReference type="Gene3D" id="3.30.70.1350">
    <property type="entry name" value="Cation efflux protein, cytoplasmic domain"/>
    <property type="match status" value="1"/>
</dbReference>
<evidence type="ECO:0000256" key="5">
    <source>
        <dbReference type="ARBA" id="ARBA00022989"/>
    </source>
</evidence>
<dbReference type="PANTHER" id="PTHR43840:SF17">
    <property type="entry name" value="CATION EFFLUX PROTEIN CYTOPLASMIC DOMAIN-CONTAINING PROTEIN"/>
    <property type="match status" value="1"/>
</dbReference>
<name>A0A1I8EJV7_WUCBA</name>
<keyword evidence="6 8" id="KW-0472">Membrane</keyword>
<feature type="transmembrane region" description="Helical" evidence="8">
    <location>
        <begin position="165"/>
        <end position="187"/>
    </location>
</feature>
<dbReference type="GO" id="GO:0008324">
    <property type="term" value="F:monoatomic cation transmembrane transporter activity"/>
    <property type="evidence" value="ECO:0007669"/>
    <property type="project" value="InterPro"/>
</dbReference>
<evidence type="ECO:0000313" key="10">
    <source>
        <dbReference type="WBParaSite" id="maker-PairedContig_266-snap-gene-0.22-mRNA-1"/>
    </source>
</evidence>
<dbReference type="Pfam" id="PF01545">
    <property type="entry name" value="Cation_efflux"/>
    <property type="match status" value="1"/>
</dbReference>
<reference evidence="10" key="1">
    <citation type="submission" date="2016-11" db="UniProtKB">
        <authorList>
            <consortium name="WormBaseParasite"/>
        </authorList>
    </citation>
    <scope>IDENTIFICATION</scope>
    <source>
        <strain evidence="10">pt0022</strain>
    </source>
</reference>
<keyword evidence="4 8" id="KW-0812">Transmembrane</keyword>
<evidence type="ECO:0000256" key="3">
    <source>
        <dbReference type="ARBA" id="ARBA00022448"/>
    </source>
</evidence>
<dbReference type="InterPro" id="IPR050291">
    <property type="entry name" value="CDF_Transporter"/>
</dbReference>
<feature type="transmembrane region" description="Helical" evidence="8">
    <location>
        <begin position="96"/>
        <end position="118"/>
    </location>
</feature>
<dbReference type="InterPro" id="IPR058533">
    <property type="entry name" value="Cation_efflux_TM"/>
</dbReference>
<dbReference type="WBParaSite" id="maker-PairedContig_266-snap-gene-0.22-mRNA-1">
    <property type="protein sequence ID" value="maker-PairedContig_266-snap-gene-0.22-mRNA-1"/>
    <property type="gene ID" value="maker-PairedContig_266-snap-gene-0.22"/>
</dbReference>
<feature type="domain" description="Cation efflux protein transmembrane" evidence="9">
    <location>
        <begin position="101"/>
        <end position="266"/>
    </location>
</feature>
<evidence type="ECO:0000256" key="7">
    <source>
        <dbReference type="SAM" id="MobiDB-lite"/>
    </source>
</evidence>
<evidence type="ECO:0000259" key="9">
    <source>
        <dbReference type="Pfam" id="PF01545"/>
    </source>
</evidence>
<evidence type="ECO:0000256" key="4">
    <source>
        <dbReference type="ARBA" id="ARBA00022692"/>
    </source>
</evidence>
<dbReference type="Gene3D" id="1.20.1510.10">
    <property type="entry name" value="Cation efflux protein transmembrane domain"/>
    <property type="match status" value="1"/>
</dbReference>
<feature type="compositionally biased region" description="Polar residues" evidence="7">
    <location>
        <begin position="14"/>
        <end position="25"/>
    </location>
</feature>
<keyword evidence="3" id="KW-0813">Transport</keyword>
<evidence type="ECO:0000256" key="8">
    <source>
        <dbReference type="SAM" id="Phobius"/>
    </source>
</evidence>
<evidence type="ECO:0000256" key="6">
    <source>
        <dbReference type="ARBA" id="ARBA00023136"/>
    </source>
</evidence>
<comment type="subcellular location">
    <subcellularLocation>
        <location evidence="1">Membrane</location>
        <topology evidence="1">Multi-pass membrane protein</topology>
    </subcellularLocation>
</comment>
<comment type="similarity">
    <text evidence="2">Belongs to the cation diffusion facilitator (CDF) transporter (TC 2.A.4) family. SLC30A subfamily.</text>
</comment>
<organism evidence="10">
    <name type="scientific">Wuchereria bancrofti</name>
    <dbReference type="NCBI Taxonomy" id="6293"/>
    <lineage>
        <taxon>Eukaryota</taxon>
        <taxon>Metazoa</taxon>
        <taxon>Ecdysozoa</taxon>
        <taxon>Nematoda</taxon>
        <taxon>Chromadorea</taxon>
        <taxon>Rhabditida</taxon>
        <taxon>Spirurina</taxon>
        <taxon>Spiruromorpha</taxon>
        <taxon>Filarioidea</taxon>
        <taxon>Onchocercidae</taxon>
        <taxon>Wuchereria</taxon>
    </lineage>
</organism>
<dbReference type="STRING" id="6293.A0A1I8EJV7"/>
<feature type="region of interest" description="Disordered" evidence="7">
    <location>
        <begin position="1"/>
        <end position="25"/>
    </location>
</feature>
<proteinExistence type="inferred from homology"/>
<keyword evidence="5 8" id="KW-1133">Transmembrane helix</keyword>
<dbReference type="SUPFAM" id="SSF161111">
    <property type="entry name" value="Cation efflux protein transmembrane domain-like"/>
    <property type="match status" value="1"/>
</dbReference>
<evidence type="ECO:0000256" key="1">
    <source>
        <dbReference type="ARBA" id="ARBA00004141"/>
    </source>
</evidence>
<dbReference type="InterPro" id="IPR027469">
    <property type="entry name" value="Cation_efflux_TMD_sf"/>
</dbReference>
<feature type="transmembrane region" description="Helical" evidence="8">
    <location>
        <begin position="124"/>
        <end position="144"/>
    </location>
</feature>
<dbReference type="SUPFAM" id="SSF160240">
    <property type="entry name" value="Cation efflux protein cytoplasmic domain-like"/>
    <property type="match status" value="1"/>
</dbReference>
<evidence type="ECO:0000256" key="2">
    <source>
        <dbReference type="ARBA" id="ARBA00008873"/>
    </source>
</evidence>
<dbReference type="AlphaFoldDB" id="A0A1I8EJV7"/>